<comment type="caution">
    <text evidence="2">The sequence shown here is derived from an EMBL/GenBank/DDBJ whole genome shotgun (WGS) entry which is preliminary data.</text>
</comment>
<reference evidence="2" key="1">
    <citation type="journal article" date="2020" name="Nat. Commun.">
        <title>Large-scale genome sequencing of mycorrhizal fungi provides insights into the early evolution of symbiotic traits.</title>
        <authorList>
            <person name="Miyauchi S."/>
            <person name="Kiss E."/>
            <person name="Kuo A."/>
            <person name="Drula E."/>
            <person name="Kohler A."/>
            <person name="Sanchez-Garcia M."/>
            <person name="Morin E."/>
            <person name="Andreopoulos B."/>
            <person name="Barry K.W."/>
            <person name="Bonito G."/>
            <person name="Buee M."/>
            <person name="Carver A."/>
            <person name="Chen C."/>
            <person name="Cichocki N."/>
            <person name="Clum A."/>
            <person name="Culley D."/>
            <person name="Crous P.W."/>
            <person name="Fauchery L."/>
            <person name="Girlanda M."/>
            <person name="Hayes R.D."/>
            <person name="Keri Z."/>
            <person name="LaButti K."/>
            <person name="Lipzen A."/>
            <person name="Lombard V."/>
            <person name="Magnuson J."/>
            <person name="Maillard F."/>
            <person name="Murat C."/>
            <person name="Nolan M."/>
            <person name="Ohm R.A."/>
            <person name="Pangilinan J."/>
            <person name="Pereira M.F."/>
            <person name="Perotto S."/>
            <person name="Peter M."/>
            <person name="Pfister S."/>
            <person name="Riley R."/>
            <person name="Sitrit Y."/>
            <person name="Stielow J.B."/>
            <person name="Szollosi G."/>
            <person name="Zifcakova L."/>
            <person name="Stursova M."/>
            <person name="Spatafora J.W."/>
            <person name="Tedersoo L."/>
            <person name="Vaario L.M."/>
            <person name="Yamada A."/>
            <person name="Yan M."/>
            <person name="Wang P."/>
            <person name="Xu J."/>
            <person name="Bruns T."/>
            <person name="Baldrian P."/>
            <person name="Vilgalys R."/>
            <person name="Dunand C."/>
            <person name="Henrissat B."/>
            <person name="Grigoriev I.V."/>
            <person name="Hibbett D."/>
            <person name="Nagy L.G."/>
            <person name="Martin F.M."/>
        </authorList>
    </citation>
    <scope>NUCLEOTIDE SEQUENCE</scope>
    <source>
        <strain evidence="2">UP504</strain>
    </source>
</reference>
<feature type="compositionally biased region" description="Polar residues" evidence="1">
    <location>
        <begin position="730"/>
        <end position="739"/>
    </location>
</feature>
<dbReference type="AlphaFoldDB" id="A0A9P6B1C3"/>
<keyword evidence="3" id="KW-1185">Reference proteome</keyword>
<evidence type="ECO:0000313" key="2">
    <source>
        <dbReference type="EMBL" id="KAF9515552.1"/>
    </source>
</evidence>
<evidence type="ECO:0000256" key="1">
    <source>
        <dbReference type="SAM" id="MobiDB-lite"/>
    </source>
</evidence>
<evidence type="ECO:0000313" key="3">
    <source>
        <dbReference type="Proteomes" id="UP000886523"/>
    </source>
</evidence>
<proteinExistence type="predicted"/>
<accession>A0A9P6B1C3</accession>
<sequence length="850" mass="94424">MKTANMEKSGPPGGNQRNKKFCIIASTPSQPPKNRAYIQLESHPKIPKVKYQHESQRLASLLNGTPTSSQVDYPNDPPLLPVQSSEPKCASSTFGYNEEPTVLLSGSCVRPSSVMDISSDDGGSMPESDMPDQLLDEARRIGNPHKLLDDARTLALNLPTSIPEAHPGDLLYVWDATQVDTLLWSLPDQGADPSEDCEFIDRTLNRIFQGVNVSRLAKEMRWGPCGALGIIEGLAFFANTCGLKLEQFEIKILKLVKALKKSSNPESQPSILPLSGSRPSMNPAITSTRPSAPVPVLPIHHPKDQVLPSIQLPATDAHTLPTLKSTRRKQLRVPFKVPYGKGKGVEAILEDEVESRDADLGSDIEVGVSNIEDDDDIDDTRLSSDGEGQPHQPQYNRGPFPTALVDEVHGVTEAFHHTLEAMAKKYNRLLHQWLPNPFNGYSRKQKLAGLPKLSPGGLQLEYAKEKEWFNGDANGLEAWLDDLRSLAQQSKVDKDVQVTSGTKLAKYIHQKKKLLMGEIQHMATFDAHVVAFIVCSQPDAYAAHAQNAILFGSSEIQQLAEKQFNLKKSLEELFIKLMNEQLDATGISKWHEEAEKVWREHELKTRDSAYSATSKYLRNLFISNGHAWFLVSVPWVRLLALLCRHHIRFVGWPLEEECPAPHPSHTNKSWEGGQWRFLVSEFQKGNSCPIKLERCGEDDADDDTAVPLVIDRDGNAVCCVQDAGLDFRSESTTTSTRQPKLTLRKSQKAPASAAKSKGIASGFEIGSSSKFKIGSSSRFEIGSSSKFKIRSSSGFEIGSSSKFKIGASSEFEFELFGNFKFGPFNGFKFGTFSNFRIWIIWQHRVQILWP</sequence>
<dbReference type="EMBL" id="MU128948">
    <property type="protein sequence ID" value="KAF9515552.1"/>
    <property type="molecule type" value="Genomic_DNA"/>
</dbReference>
<name>A0A9P6B1C3_9AGAM</name>
<feature type="compositionally biased region" description="Polar residues" evidence="1">
    <location>
        <begin position="277"/>
        <end position="290"/>
    </location>
</feature>
<feature type="region of interest" description="Disordered" evidence="1">
    <location>
        <begin position="263"/>
        <end position="290"/>
    </location>
</feature>
<gene>
    <name evidence="2" type="ORF">BS47DRAFT_1360851</name>
</gene>
<protein>
    <submittedName>
        <fullName evidence="2">Uncharacterized protein</fullName>
    </submittedName>
</protein>
<feature type="region of interest" description="Disordered" evidence="1">
    <location>
        <begin position="353"/>
        <end position="398"/>
    </location>
</feature>
<feature type="region of interest" description="Disordered" evidence="1">
    <location>
        <begin position="730"/>
        <end position="749"/>
    </location>
</feature>
<feature type="region of interest" description="Disordered" evidence="1">
    <location>
        <begin position="1"/>
        <end position="20"/>
    </location>
</feature>
<dbReference type="Proteomes" id="UP000886523">
    <property type="component" value="Unassembled WGS sequence"/>
</dbReference>
<organism evidence="2 3">
    <name type="scientific">Hydnum rufescens UP504</name>
    <dbReference type="NCBI Taxonomy" id="1448309"/>
    <lineage>
        <taxon>Eukaryota</taxon>
        <taxon>Fungi</taxon>
        <taxon>Dikarya</taxon>
        <taxon>Basidiomycota</taxon>
        <taxon>Agaricomycotina</taxon>
        <taxon>Agaricomycetes</taxon>
        <taxon>Cantharellales</taxon>
        <taxon>Hydnaceae</taxon>
        <taxon>Hydnum</taxon>
    </lineage>
</organism>